<comment type="cofactor">
    <cofactor evidence="1 10">
        <name>[4Fe-4S] cluster</name>
        <dbReference type="ChEBI" id="CHEBI:49883"/>
    </cofactor>
</comment>
<reference evidence="12" key="1">
    <citation type="journal article" date="2015" name="MBio">
        <title>Genome-resolved metagenomic analysis reveals roles for candidate phyla and other microbial community members in biogeochemical transformations in oil reservoirs.</title>
        <authorList>
            <person name="Hu P."/>
            <person name="Tom L."/>
            <person name="Singh A."/>
            <person name="Thomas B.C."/>
            <person name="Baker B.J."/>
            <person name="Piceno Y.M."/>
            <person name="Andersen G.L."/>
            <person name="Banfield J.F."/>
        </authorList>
    </citation>
    <scope>NUCLEOTIDE SEQUENCE [LARGE SCALE GENOMIC DNA]</scope>
    <source>
        <strain evidence="12">56_747</strain>
    </source>
</reference>
<organism evidence="12 13">
    <name type="scientific">Methanothrix harundinacea</name>
    <dbReference type="NCBI Taxonomy" id="301375"/>
    <lineage>
        <taxon>Archaea</taxon>
        <taxon>Methanobacteriati</taxon>
        <taxon>Methanobacteriota</taxon>
        <taxon>Stenosarchaea group</taxon>
        <taxon>Methanomicrobia</taxon>
        <taxon>Methanotrichales</taxon>
        <taxon>Methanotrichaceae</taxon>
        <taxon>Methanothrix</taxon>
    </lineage>
</organism>
<dbReference type="EMBL" id="LGHB01000002">
    <property type="protein sequence ID" value="KUK97554.1"/>
    <property type="molecule type" value="Genomic_DNA"/>
</dbReference>
<dbReference type="PANTHER" id="PTHR10762">
    <property type="entry name" value="DIPHTHAMIDE BIOSYNTHESIS PROTEIN"/>
    <property type="match status" value="1"/>
</dbReference>
<keyword evidence="7 10" id="KW-0408">Iron</keyword>
<evidence type="ECO:0000256" key="2">
    <source>
        <dbReference type="ARBA" id="ARBA00005156"/>
    </source>
</evidence>
<dbReference type="PIRSF" id="PIRSF004967">
    <property type="entry name" value="DPH1"/>
    <property type="match status" value="1"/>
</dbReference>
<comment type="pathway">
    <text evidence="2 10">Protein modification; peptidyl-diphthamide biosynthesis.</text>
</comment>
<dbReference type="PANTHER" id="PTHR10762:SF1">
    <property type="entry name" value="2-(3-AMINO-3-CARBOXYPROPYL)HISTIDINE SYNTHASE SUBUNIT 1"/>
    <property type="match status" value="1"/>
</dbReference>
<dbReference type="GO" id="GO:0017183">
    <property type="term" value="P:protein histidyl modification to diphthamide"/>
    <property type="evidence" value="ECO:0007669"/>
    <property type="project" value="UniProtKB-UniRule"/>
</dbReference>
<dbReference type="UniPathway" id="UPA00559"/>
<dbReference type="InterPro" id="IPR022428">
    <property type="entry name" value="Dph2_arc"/>
</dbReference>
<proteinExistence type="inferred from homology"/>
<dbReference type="NCBIfam" id="TIGR00322">
    <property type="entry name" value="diphth2_R"/>
    <property type="match status" value="1"/>
</dbReference>
<dbReference type="GO" id="GO:0051539">
    <property type="term" value="F:4 iron, 4 sulfur cluster binding"/>
    <property type="evidence" value="ECO:0007669"/>
    <property type="project" value="UniProtKB-UniRule"/>
</dbReference>
<comment type="catalytic activity">
    <reaction evidence="9 10">
        <text>L-histidyl-[translation elongation factor 2] + S-adenosyl-L-methionine = 2-[(3S)-amino-3-carboxypropyl]-L-histidyl-[translation elongation factor 2] + S-methyl-5'-thioadenosine + H(+)</text>
        <dbReference type="Rhea" id="RHEA:36783"/>
        <dbReference type="Rhea" id="RHEA-COMP:9748"/>
        <dbReference type="Rhea" id="RHEA-COMP:9749"/>
        <dbReference type="ChEBI" id="CHEBI:15378"/>
        <dbReference type="ChEBI" id="CHEBI:17509"/>
        <dbReference type="ChEBI" id="CHEBI:29979"/>
        <dbReference type="ChEBI" id="CHEBI:59789"/>
        <dbReference type="ChEBI" id="CHEBI:73995"/>
        <dbReference type="EC" id="2.5.1.108"/>
    </reaction>
</comment>
<evidence type="ECO:0000313" key="13">
    <source>
        <dbReference type="Proteomes" id="UP000053961"/>
    </source>
</evidence>
<dbReference type="EMBL" id="LGFT01000045">
    <property type="protein sequence ID" value="KUK43847.1"/>
    <property type="molecule type" value="Genomic_DNA"/>
</dbReference>
<dbReference type="InterPro" id="IPR016435">
    <property type="entry name" value="DPH1/DPH2"/>
</dbReference>
<dbReference type="InterPro" id="IPR035435">
    <property type="entry name" value="DPH1/DPH2_euk_archaea"/>
</dbReference>
<dbReference type="PATRIC" id="fig|301375.6.peg.1962"/>
<evidence type="ECO:0000256" key="9">
    <source>
        <dbReference type="ARBA" id="ARBA00048403"/>
    </source>
</evidence>
<dbReference type="Gene3D" id="3.40.50.11860">
    <property type="entry name" value="Diphthamide synthesis DPH1/DPH2 domain 3"/>
    <property type="match status" value="1"/>
</dbReference>
<dbReference type="AlphaFoldDB" id="A0A117MD67"/>
<comment type="caution">
    <text evidence="12">The sequence shown here is derived from an EMBL/GenBank/DDBJ whole genome shotgun (WGS) entry which is preliminary data.</text>
</comment>
<dbReference type="InterPro" id="IPR042263">
    <property type="entry name" value="DPH1/DPH2_1"/>
</dbReference>
<evidence type="ECO:0000256" key="4">
    <source>
        <dbReference type="ARBA" id="ARBA00022679"/>
    </source>
</evidence>
<accession>A0A117MD67</accession>
<dbReference type="Pfam" id="PF01866">
    <property type="entry name" value="Diphthamide_syn"/>
    <property type="match status" value="1"/>
</dbReference>
<evidence type="ECO:0000256" key="8">
    <source>
        <dbReference type="ARBA" id="ARBA00023014"/>
    </source>
</evidence>
<dbReference type="Proteomes" id="UP000057043">
    <property type="component" value="Unassembled WGS sequence"/>
</dbReference>
<keyword evidence="8 10" id="KW-0411">Iron-sulfur</keyword>
<evidence type="ECO:0000313" key="12">
    <source>
        <dbReference type="EMBL" id="KUK97554.1"/>
    </source>
</evidence>
<name>A0A117MD67_9EURY</name>
<protein>
    <recommendedName>
        <fullName evidence="3 10">2-(3-amino-3-carboxypropyl)histidine synthase</fullName>
        <ecNumber evidence="3 10">2.5.1.108</ecNumber>
    </recommendedName>
</protein>
<dbReference type="EC" id="2.5.1.108" evidence="3 10"/>
<keyword evidence="5 10" id="KW-0949">S-adenosyl-L-methionine</keyword>
<evidence type="ECO:0000256" key="5">
    <source>
        <dbReference type="ARBA" id="ARBA00022691"/>
    </source>
</evidence>
<dbReference type="Proteomes" id="UP000053961">
    <property type="component" value="Unassembled WGS sequence"/>
</dbReference>
<evidence type="ECO:0000313" key="11">
    <source>
        <dbReference type="EMBL" id="KUK43847.1"/>
    </source>
</evidence>
<comment type="function">
    <text evidence="10">Catalyzes the first step of diphthamide biosynthesis, i.e. the transfer of the 3-amino-3-carboxypropyl group from S-adenosyl-L-methionine (SAM) to the C2 position of the imidazole ring of the target histidine residue in translation elongation factor 2 (EF-2).</text>
</comment>
<dbReference type="NCBIfam" id="TIGR03682">
    <property type="entry name" value="arCOG04112"/>
    <property type="match status" value="1"/>
</dbReference>
<dbReference type="GO" id="GO:0046872">
    <property type="term" value="F:metal ion binding"/>
    <property type="evidence" value="ECO:0007669"/>
    <property type="project" value="UniProtKB-KW"/>
</dbReference>
<comment type="similarity">
    <text evidence="10">Belongs to the DPH1/DPH2 family.</text>
</comment>
<evidence type="ECO:0000256" key="7">
    <source>
        <dbReference type="ARBA" id="ARBA00023004"/>
    </source>
</evidence>
<keyword evidence="6 10" id="KW-0479">Metal-binding</keyword>
<evidence type="ECO:0000256" key="6">
    <source>
        <dbReference type="ARBA" id="ARBA00022723"/>
    </source>
</evidence>
<evidence type="ECO:0000256" key="3">
    <source>
        <dbReference type="ARBA" id="ARBA00012221"/>
    </source>
</evidence>
<keyword evidence="10" id="KW-0004">4Fe-4S</keyword>
<dbReference type="InterPro" id="IPR042264">
    <property type="entry name" value="DPH1/DPH2_2"/>
</dbReference>
<dbReference type="GO" id="GO:0090560">
    <property type="term" value="F:2-(3-amino-3-carboxypropyl)histidine synthase activity"/>
    <property type="evidence" value="ECO:0007669"/>
    <property type="project" value="UniProtKB-UniRule"/>
</dbReference>
<dbReference type="SFLD" id="SFLDS00032">
    <property type="entry name" value="Radical_SAM_3-amino-3-carboxyp"/>
    <property type="match status" value="1"/>
</dbReference>
<sequence length="337" mass="36534">MGRAPSTSGSSSELFDLDLGRALELIKKSGAKVVGVQVPEGLKRIASDLAEEIEGKTGAEVMVSGDPCYGACDIDLDLCRAADLVIHVGHSEMLEGDPLSNKVVYLEARMRADVKETVEKAADLFSARRVGVLTTVQHVHRMDDIVEVLEKKGIEAQVRSGGDRTRYPGQVLGCNYEAARYADVEEYLFVGTGQFHPLGVALATGKKVVAADPVTGDVSVVDTLPMLKRRYGAIARAVDAERIGILVSKKPGQKRMDLAKRMEALGEEHGKKMLLVYLDRVEPDVLINLGVGAAVCTACPRIALDDQAKYPVPILTPPEFEVLMGERKGEYFLDEIE</sequence>
<reference evidence="13 14" key="2">
    <citation type="journal article" date="2015" name="MBio">
        <title>Genome-Resolved Metagenomic Analysis Reveals Roles for Candidate Phyla and Other Microbial Community Members in Biogeochemical Transformations in Oil Reservoirs.</title>
        <authorList>
            <person name="Hu P."/>
            <person name="Tom L."/>
            <person name="Singh A."/>
            <person name="Thomas B.C."/>
            <person name="Baker B.J."/>
            <person name="Piceno Y.M."/>
            <person name="Andersen G.L."/>
            <person name="Banfield J.F."/>
        </authorList>
    </citation>
    <scope>NUCLEOTIDE SEQUENCE [LARGE SCALE GENOMIC DNA]</scope>
    <source>
        <strain evidence="11">57_489</strain>
    </source>
</reference>
<evidence type="ECO:0000256" key="10">
    <source>
        <dbReference type="PIRNR" id="PIRNR004967"/>
    </source>
</evidence>
<keyword evidence="4 10" id="KW-0808">Transferase</keyword>
<dbReference type="InterPro" id="IPR042265">
    <property type="entry name" value="DPH1/DPH2_3"/>
</dbReference>
<gene>
    <name evidence="11" type="ORF">XD72_1800</name>
    <name evidence="12" type="ORF">XE07_0384</name>
</gene>
<dbReference type="Gene3D" id="3.40.50.11850">
    <property type="entry name" value="Diphthamide synthesis DPH1/DPH2 domain 2"/>
    <property type="match status" value="1"/>
</dbReference>
<evidence type="ECO:0000313" key="14">
    <source>
        <dbReference type="Proteomes" id="UP000057043"/>
    </source>
</evidence>
<evidence type="ECO:0000256" key="1">
    <source>
        <dbReference type="ARBA" id="ARBA00001966"/>
    </source>
</evidence>
<dbReference type="Gene3D" id="3.40.50.11840">
    <property type="entry name" value="Diphthamide synthesis DPH1/DPH2 domain 1"/>
    <property type="match status" value="1"/>
</dbReference>